<feature type="region of interest" description="Disordered" evidence="1">
    <location>
        <begin position="302"/>
        <end position="326"/>
    </location>
</feature>
<dbReference type="EMBL" id="JBJKFK010000031">
    <property type="protein sequence ID" value="KAL3320765.1"/>
    <property type="molecule type" value="Genomic_DNA"/>
</dbReference>
<organism evidence="2 3">
    <name type="scientific">Cichlidogyrus casuarinus</name>
    <dbReference type="NCBI Taxonomy" id="1844966"/>
    <lineage>
        <taxon>Eukaryota</taxon>
        <taxon>Metazoa</taxon>
        <taxon>Spiralia</taxon>
        <taxon>Lophotrochozoa</taxon>
        <taxon>Platyhelminthes</taxon>
        <taxon>Monogenea</taxon>
        <taxon>Monopisthocotylea</taxon>
        <taxon>Dactylogyridea</taxon>
        <taxon>Ancyrocephalidae</taxon>
        <taxon>Cichlidogyrus</taxon>
    </lineage>
</organism>
<dbReference type="InterPro" id="IPR018862">
    <property type="entry name" value="eIF4E-T"/>
</dbReference>
<evidence type="ECO:0000313" key="3">
    <source>
        <dbReference type="Proteomes" id="UP001626550"/>
    </source>
</evidence>
<feature type="region of interest" description="Disordered" evidence="1">
    <location>
        <begin position="80"/>
        <end position="99"/>
    </location>
</feature>
<proteinExistence type="predicted"/>
<feature type="region of interest" description="Disordered" evidence="1">
    <location>
        <begin position="129"/>
        <end position="148"/>
    </location>
</feature>
<evidence type="ECO:0000256" key="1">
    <source>
        <dbReference type="SAM" id="MobiDB-lite"/>
    </source>
</evidence>
<reference evidence="2 3" key="1">
    <citation type="submission" date="2024-11" db="EMBL/GenBank/DDBJ databases">
        <title>Adaptive evolution of stress response genes in parasites aligns with host niche diversity.</title>
        <authorList>
            <person name="Hahn C."/>
            <person name="Resl P."/>
        </authorList>
    </citation>
    <scope>NUCLEOTIDE SEQUENCE [LARGE SCALE GENOMIC DNA]</scope>
    <source>
        <strain evidence="2">EGGRZ-B1_66</strain>
        <tissue evidence="2">Body</tissue>
    </source>
</reference>
<feature type="compositionally biased region" description="Polar residues" evidence="1">
    <location>
        <begin position="82"/>
        <end position="95"/>
    </location>
</feature>
<dbReference type="Proteomes" id="UP001626550">
    <property type="component" value="Unassembled WGS sequence"/>
</dbReference>
<dbReference type="AlphaFoldDB" id="A0ABD2QMV6"/>
<sequence>MDSVEQKKRYSYQKDELQVILESEYTQALVEKVSQDPEFEMLRNFHKNGLKTRFINKKVDDNRSGMVLCPEKRSWNTGCHVDSSNSGKSAFNRNRFGNDQKRSIVGPEFRRNGVGLNNNRTGGFVRKGFQKQHQDEEEEPEWFSDGPTSFRETIELGGMIEDESQSESKISTPVREASPTPTKEPEIKQEFKWQTTEKSDQGGSRLLQLICPKKPDPPPPPKKIEDRKRIESQLRSLLIRPEDSLKEVSVADLEADLGPNLRREEQTDESPLKSFLNSINNQKQKPQPNAGASRIFSMVTEVAQQNAKQHDARSNSLDSDSDQPQPINILENFFKQTIPVKPPPGFAVPFMMRPPSVLRAAYSAQVQGPPGLTPMRQGRPIVKQKPMPRSNGDSEHSILDCRMHLEQKKALDALMGRNFRPEKGQNHF</sequence>
<evidence type="ECO:0000313" key="2">
    <source>
        <dbReference type="EMBL" id="KAL3320765.1"/>
    </source>
</evidence>
<protein>
    <submittedName>
        <fullName evidence="2">Uncharacterized protein</fullName>
    </submittedName>
</protein>
<feature type="compositionally biased region" description="Polar residues" evidence="1">
    <location>
        <begin position="314"/>
        <end position="326"/>
    </location>
</feature>
<comment type="caution">
    <text evidence="2">The sequence shown here is derived from an EMBL/GenBank/DDBJ whole genome shotgun (WGS) entry which is preliminary data.</text>
</comment>
<feature type="region of interest" description="Disordered" evidence="1">
    <location>
        <begin position="368"/>
        <end position="395"/>
    </location>
</feature>
<dbReference type="Pfam" id="PF10477">
    <property type="entry name" value="EIF4E-T"/>
    <property type="match status" value="1"/>
</dbReference>
<keyword evidence="3" id="KW-1185">Reference proteome</keyword>
<feature type="compositionally biased region" description="Basic and acidic residues" evidence="1">
    <location>
        <begin position="183"/>
        <end position="200"/>
    </location>
</feature>
<name>A0ABD2QMV6_9PLAT</name>
<accession>A0ABD2QMV6</accession>
<feature type="region of interest" description="Disordered" evidence="1">
    <location>
        <begin position="159"/>
        <end position="229"/>
    </location>
</feature>
<gene>
    <name evidence="2" type="ORF">Ciccas_000555</name>
</gene>